<accession>A0A926E9J4</accession>
<evidence type="ECO:0000313" key="1">
    <source>
        <dbReference type="EMBL" id="MBC8568264.1"/>
    </source>
</evidence>
<keyword evidence="2" id="KW-1185">Reference proteome</keyword>
<dbReference type="RefSeq" id="WP_177268763.1">
    <property type="nucleotide sequence ID" value="NZ_JACRTA010000002.1"/>
</dbReference>
<dbReference type="EMBL" id="JACRTA010000002">
    <property type="protein sequence ID" value="MBC8568264.1"/>
    <property type="molecule type" value="Genomic_DNA"/>
</dbReference>
<comment type="caution">
    <text evidence="1">The sequence shown here is derived from an EMBL/GenBank/DDBJ whole genome shotgun (WGS) entry which is preliminary data.</text>
</comment>
<protein>
    <submittedName>
        <fullName evidence="1">Uncharacterized protein</fullName>
    </submittedName>
</protein>
<proteinExistence type="predicted"/>
<gene>
    <name evidence="1" type="ORF">H8692_05730</name>
</gene>
<evidence type="ECO:0000313" key="2">
    <source>
        <dbReference type="Proteomes" id="UP000610862"/>
    </source>
</evidence>
<dbReference type="Proteomes" id="UP000610862">
    <property type="component" value="Unassembled WGS sequence"/>
</dbReference>
<name>A0A926E9J4_9FIRM</name>
<sequence>MKIEVRSGKTNFSMPVPLAMADMAIKAMPETVFAKVRKKLGHPYDTLFTKEIISLMFRECRDIFQQNKGLEIIHAEGRGGTYISVIL</sequence>
<reference evidence="1" key="1">
    <citation type="submission" date="2020-08" db="EMBL/GenBank/DDBJ databases">
        <title>Genome public.</title>
        <authorList>
            <person name="Liu C."/>
            <person name="Sun Q."/>
        </authorList>
    </citation>
    <scope>NUCLEOTIDE SEQUENCE</scope>
    <source>
        <strain evidence="1">NSJ-24</strain>
    </source>
</reference>
<organism evidence="1 2">
    <name type="scientific">Lentihominibacter hominis</name>
    <dbReference type="NCBI Taxonomy" id="2763645"/>
    <lineage>
        <taxon>Bacteria</taxon>
        <taxon>Bacillati</taxon>
        <taxon>Bacillota</taxon>
        <taxon>Clostridia</taxon>
        <taxon>Peptostreptococcales</taxon>
        <taxon>Anaerovoracaceae</taxon>
        <taxon>Lentihominibacter</taxon>
    </lineage>
</organism>
<dbReference type="AlphaFoldDB" id="A0A926E9J4"/>